<dbReference type="GO" id="GO:0015035">
    <property type="term" value="F:protein-disulfide reductase activity"/>
    <property type="evidence" value="ECO:0007669"/>
    <property type="project" value="InterPro"/>
</dbReference>
<dbReference type="PANTHER" id="PTHR33639">
    <property type="entry name" value="THIOL-DISULFIDE OXIDOREDUCTASE DCC"/>
    <property type="match status" value="1"/>
</dbReference>
<accession>A0A327S2I2</accession>
<gene>
    <name evidence="2" type="ORF">LY11_04619</name>
</gene>
<protein>
    <submittedName>
        <fullName evidence="2">Putative DCC family thiol-disulfide oxidoreductase YuxK</fullName>
    </submittedName>
</protein>
<dbReference type="STRING" id="188932.AY601_3299"/>
<dbReference type="PANTHER" id="PTHR33639:SF2">
    <property type="entry name" value="DUF393 DOMAIN-CONTAINING PROTEIN"/>
    <property type="match status" value="1"/>
</dbReference>
<feature type="transmembrane region" description="Helical" evidence="1">
    <location>
        <begin position="6"/>
        <end position="23"/>
    </location>
</feature>
<feature type="transmembrane region" description="Helical" evidence="1">
    <location>
        <begin position="81"/>
        <end position="101"/>
    </location>
</feature>
<sequence length="131" mass="15008">MQHAIIFFDGVCNLCAGSVKFVIKRDKKDRFRFAALQSDITQQYLGPFGLSLSELSSIILLENGRVYQRSTAALRIARHLSGGWPLLYVFILVPAFIRDFVYNQIAKRRYSIWGREESCMVPTAELKAKFL</sequence>
<keyword evidence="1" id="KW-0472">Membrane</keyword>
<proteinExistence type="predicted"/>
<evidence type="ECO:0000313" key="2">
    <source>
        <dbReference type="EMBL" id="RAJ22915.1"/>
    </source>
</evidence>
<dbReference type="AlphaFoldDB" id="A0A327S2I2"/>
<comment type="caution">
    <text evidence="2">The sequence shown here is derived from an EMBL/GenBank/DDBJ whole genome shotgun (WGS) entry which is preliminary data.</text>
</comment>
<dbReference type="EMBL" id="QLLR01000034">
    <property type="protein sequence ID" value="RAJ22915.1"/>
    <property type="molecule type" value="Genomic_DNA"/>
</dbReference>
<dbReference type="InterPro" id="IPR007263">
    <property type="entry name" value="DCC1-like"/>
</dbReference>
<dbReference type="OrthoDB" id="9785438at2"/>
<dbReference type="RefSeq" id="WP_111635946.1">
    <property type="nucleotide sequence ID" value="NZ_QLLR01000034.1"/>
</dbReference>
<dbReference type="InterPro" id="IPR052927">
    <property type="entry name" value="DCC_oxidoreductase"/>
</dbReference>
<reference evidence="2 3" key="1">
    <citation type="submission" date="2018-06" db="EMBL/GenBank/DDBJ databases">
        <title>Genomic Encyclopedia of Archaeal and Bacterial Type Strains, Phase II (KMG-II): from individual species to whole genera.</title>
        <authorList>
            <person name="Goeker M."/>
        </authorList>
    </citation>
    <scope>NUCLEOTIDE SEQUENCE [LARGE SCALE GENOMIC DNA]</scope>
    <source>
        <strain evidence="2 3">DSM 14825</strain>
    </source>
</reference>
<evidence type="ECO:0000313" key="3">
    <source>
        <dbReference type="Proteomes" id="UP000249754"/>
    </source>
</evidence>
<keyword evidence="1" id="KW-0812">Transmembrane</keyword>
<name>A0A327S2I2_9SPHI</name>
<evidence type="ECO:0000256" key="1">
    <source>
        <dbReference type="SAM" id="Phobius"/>
    </source>
</evidence>
<dbReference type="Pfam" id="PF04134">
    <property type="entry name" value="DCC1-like"/>
    <property type="match status" value="1"/>
</dbReference>
<dbReference type="Proteomes" id="UP000249754">
    <property type="component" value="Unassembled WGS sequence"/>
</dbReference>
<organism evidence="2 3">
    <name type="scientific">Pedobacter cryoconitis</name>
    <dbReference type="NCBI Taxonomy" id="188932"/>
    <lineage>
        <taxon>Bacteria</taxon>
        <taxon>Pseudomonadati</taxon>
        <taxon>Bacteroidota</taxon>
        <taxon>Sphingobacteriia</taxon>
        <taxon>Sphingobacteriales</taxon>
        <taxon>Sphingobacteriaceae</taxon>
        <taxon>Pedobacter</taxon>
    </lineage>
</organism>
<keyword evidence="1" id="KW-1133">Transmembrane helix</keyword>